<reference evidence="3 4" key="1">
    <citation type="submission" date="2018-05" db="EMBL/GenBank/DDBJ databases">
        <title>Genomic Encyclopedia of Type Strains, Phase IV (KMG-IV): sequencing the most valuable type-strain genomes for metagenomic binning, comparative biology and taxonomic classification.</title>
        <authorList>
            <person name="Goeker M."/>
        </authorList>
    </citation>
    <scope>NUCLEOTIDE SEQUENCE [LARGE SCALE GENOMIC DNA]</scope>
    <source>
        <strain evidence="3 4">DSM 45480</strain>
    </source>
</reference>
<evidence type="ECO:0000256" key="2">
    <source>
        <dbReference type="SAM" id="MobiDB-lite"/>
    </source>
</evidence>
<dbReference type="RefSeq" id="WP_146231831.1">
    <property type="nucleotide sequence ID" value="NZ_QGHB01000016.1"/>
</dbReference>
<evidence type="ECO:0000313" key="3">
    <source>
        <dbReference type="EMBL" id="PWK81663.1"/>
    </source>
</evidence>
<comment type="caution">
    <text evidence="3">The sequence shown here is derived from an EMBL/GenBank/DDBJ whole genome shotgun (WGS) entry which is preliminary data.</text>
</comment>
<name>A0A316HM84_9PSEU</name>
<sequence length="393" mass="43700">MTSPESQVPQPTRDELCEQVAERLASWGISYVPQRSDDPIYDQLAERVVSDLVAPVLEAKDAENETLRAERFEADALLGRLTRRVLEALRLPVTALRVDEIAAEVEKMRAERDDLREQVAGLSSRYTAVPPQDAERLVATMLETYWADVRAGRREDAGDEAEAEQAAEVMRLVRSWFAPGSESVPAEPQEVGDLIDERDSAEEWADKLAYAIAPVEVIGEHSNANNPWANALEFLESQPALELDPSLIPEHLHVSDVQRVFRAAGLRLVLNAETPAAEVDPSRASATSEASRLQANSKLEQDLEMGRPSASTPPASGSSDTGPRVWTFGEGFEPRDCDRVRDSEGDEWVWRDAQWHCVNDTAWPPLYFQRLLADFGPLTEVVSSTEQEKPDEC</sequence>
<protein>
    <submittedName>
        <fullName evidence="3">Uncharacterized protein</fullName>
    </submittedName>
</protein>
<accession>A0A316HM84</accession>
<dbReference type="EMBL" id="QGHB01000016">
    <property type="protein sequence ID" value="PWK81663.1"/>
    <property type="molecule type" value="Genomic_DNA"/>
</dbReference>
<gene>
    <name evidence="3" type="ORF">C8D88_11674</name>
</gene>
<feature type="coiled-coil region" evidence="1">
    <location>
        <begin position="98"/>
        <end position="125"/>
    </location>
</feature>
<feature type="region of interest" description="Disordered" evidence="2">
    <location>
        <begin position="302"/>
        <end position="326"/>
    </location>
</feature>
<dbReference type="AlphaFoldDB" id="A0A316HM84"/>
<keyword evidence="1" id="KW-0175">Coiled coil</keyword>
<evidence type="ECO:0000313" key="4">
    <source>
        <dbReference type="Proteomes" id="UP000246005"/>
    </source>
</evidence>
<evidence type="ECO:0000256" key="1">
    <source>
        <dbReference type="SAM" id="Coils"/>
    </source>
</evidence>
<organism evidence="3 4">
    <name type="scientific">Lentzea atacamensis</name>
    <dbReference type="NCBI Taxonomy" id="531938"/>
    <lineage>
        <taxon>Bacteria</taxon>
        <taxon>Bacillati</taxon>
        <taxon>Actinomycetota</taxon>
        <taxon>Actinomycetes</taxon>
        <taxon>Pseudonocardiales</taxon>
        <taxon>Pseudonocardiaceae</taxon>
        <taxon>Lentzea</taxon>
    </lineage>
</organism>
<feature type="compositionally biased region" description="Low complexity" evidence="2">
    <location>
        <begin position="308"/>
        <end position="323"/>
    </location>
</feature>
<proteinExistence type="predicted"/>
<dbReference type="Proteomes" id="UP000246005">
    <property type="component" value="Unassembled WGS sequence"/>
</dbReference>